<protein>
    <submittedName>
        <fullName evidence="5">L-iditol 2-dehydrogenase</fullName>
    </submittedName>
</protein>
<dbReference type="Pfam" id="PF00107">
    <property type="entry name" value="ADH_zinc_N"/>
    <property type="match status" value="1"/>
</dbReference>
<dbReference type="EMBL" id="QJJQ01000009">
    <property type="protein sequence ID" value="PXW85907.1"/>
    <property type="molecule type" value="Genomic_DNA"/>
</dbReference>
<keyword evidence="2" id="KW-0862">Zinc</keyword>
<reference evidence="5 6" key="1">
    <citation type="submission" date="2018-05" db="EMBL/GenBank/DDBJ databases">
        <title>Genomic Encyclopedia of Type Strains, Phase IV (KMG-IV): sequencing the most valuable type-strain genomes for metagenomic binning, comparative biology and taxonomic classification.</title>
        <authorList>
            <person name="Goeker M."/>
        </authorList>
    </citation>
    <scope>NUCLEOTIDE SEQUENCE [LARGE SCALE GENOMIC DNA]</scope>
    <source>
        <strain evidence="5 6">DSM 28556</strain>
    </source>
</reference>
<evidence type="ECO:0000313" key="6">
    <source>
        <dbReference type="Proteomes" id="UP000247978"/>
    </source>
</evidence>
<evidence type="ECO:0000313" key="5">
    <source>
        <dbReference type="EMBL" id="PXW85907.1"/>
    </source>
</evidence>
<dbReference type="GO" id="GO:0046872">
    <property type="term" value="F:metal ion binding"/>
    <property type="evidence" value="ECO:0007669"/>
    <property type="project" value="UniProtKB-KW"/>
</dbReference>
<dbReference type="SUPFAM" id="SSF50129">
    <property type="entry name" value="GroES-like"/>
    <property type="match status" value="1"/>
</dbReference>
<name>A0A2V3VVD9_9BACI</name>
<feature type="domain" description="Enoyl reductase (ER)" evidence="4">
    <location>
        <begin position="11"/>
        <end position="326"/>
    </location>
</feature>
<dbReference type="InterPro" id="IPR011032">
    <property type="entry name" value="GroES-like_sf"/>
</dbReference>
<keyword evidence="6" id="KW-1185">Reference proteome</keyword>
<keyword evidence="3" id="KW-0560">Oxidoreductase</keyword>
<dbReference type="InterPro" id="IPR050129">
    <property type="entry name" value="Zn_alcohol_dh"/>
</dbReference>
<dbReference type="PANTHER" id="PTHR43401:SF2">
    <property type="entry name" value="L-THREONINE 3-DEHYDROGENASE"/>
    <property type="match status" value="1"/>
</dbReference>
<dbReference type="InterPro" id="IPR020843">
    <property type="entry name" value="ER"/>
</dbReference>
<proteinExistence type="predicted"/>
<dbReference type="Gene3D" id="3.40.50.720">
    <property type="entry name" value="NAD(P)-binding Rossmann-like Domain"/>
    <property type="match status" value="1"/>
</dbReference>
<dbReference type="InterPro" id="IPR013154">
    <property type="entry name" value="ADH-like_N"/>
</dbReference>
<gene>
    <name evidence="5" type="ORF">DFR56_10969</name>
</gene>
<dbReference type="Pfam" id="PF08240">
    <property type="entry name" value="ADH_N"/>
    <property type="match status" value="1"/>
</dbReference>
<dbReference type="InterPro" id="IPR036291">
    <property type="entry name" value="NAD(P)-bd_dom_sf"/>
</dbReference>
<sequence length="328" mass="35828">MVNGLYMEKPGRVTWCEVPMTQKLQADEVKINVIYGGICGSDIGVYKGKLPHANYPVVPGHEILGEVVEAGQDAKVEIGDRVVVQPNSYCGKCEFCRAGKTNICPEKKSLGINKHGGFAEYFVVSSNYIVKVPEKLSNERAILIEPLAVIVHALKKVTIAKGSSMAIIGCGTEGMLAVALASYFGAKITAIDINPEKLAKVQDHYPAIEICHPENVHENQFDIVLEVAGVKESFEQCIEIVKPGGAVVAIGFPAVAEIPVVKMVRKELSIFGSIIYNVPDDFLSSIDYLLDENFYVEPIISDIMVVEDFEKAYEKAASGKYRKIVLAF</sequence>
<evidence type="ECO:0000259" key="4">
    <source>
        <dbReference type="SMART" id="SM00829"/>
    </source>
</evidence>
<accession>A0A2V3VVD9</accession>
<evidence type="ECO:0000256" key="1">
    <source>
        <dbReference type="ARBA" id="ARBA00022723"/>
    </source>
</evidence>
<keyword evidence="1" id="KW-0479">Metal-binding</keyword>
<dbReference type="SMART" id="SM00829">
    <property type="entry name" value="PKS_ER"/>
    <property type="match status" value="1"/>
</dbReference>
<dbReference type="Gene3D" id="3.90.180.10">
    <property type="entry name" value="Medium-chain alcohol dehydrogenases, catalytic domain"/>
    <property type="match status" value="1"/>
</dbReference>
<dbReference type="PANTHER" id="PTHR43401">
    <property type="entry name" value="L-THREONINE 3-DEHYDROGENASE"/>
    <property type="match status" value="1"/>
</dbReference>
<dbReference type="RefSeq" id="WP_244916511.1">
    <property type="nucleotide sequence ID" value="NZ_JBHUHB010000001.1"/>
</dbReference>
<dbReference type="InterPro" id="IPR013149">
    <property type="entry name" value="ADH-like_C"/>
</dbReference>
<dbReference type="SUPFAM" id="SSF51735">
    <property type="entry name" value="NAD(P)-binding Rossmann-fold domains"/>
    <property type="match status" value="1"/>
</dbReference>
<dbReference type="Proteomes" id="UP000247978">
    <property type="component" value="Unassembled WGS sequence"/>
</dbReference>
<organism evidence="5 6">
    <name type="scientific">Pseudogracilibacillus auburnensis</name>
    <dbReference type="NCBI Taxonomy" id="1494959"/>
    <lineage>
        <taxon>Bacteria</taxon>
        <taxon>Bacillati</taxon>
        <taxon>Bacillota</taxon>
        <taxon>Bacilli</taxon>
        <taxon>Bacillales</taxon>
        <taxon>Bacillaceae</taxon>
        <taxon>Pseudogracilibacillus</taxon>
    </lineage>
</organism>
<comment type="caution">
    <text evidence="5">The sequence shown here is derived from an EMBL/GenBank/DDBJ whole genome shotgun (WGS) entry which is preliminary data.</text>
</comment>
<evidence type="ECO:0000256" key="3">
    <source>
        <dbReference type="ARBA" id="ARBA00023002"/>
    </source>
</evidence>
<dbReference type="GO" id="GO:0016491">
    <property type="term" value="F:oxidoreductase activity"/>
    <property type="evidence" value="ECO:0007669"/>
    <property type="project" value="UniProtKB-KW"/>
</dbReference>
<dbReference type="AlphaFoldDB" id="A0A2V3VVD9"/>
<evidence type="ECO:0000256" key="2">
    <source>
        <dbReference type="ARBA" id="ARBA00022833"/>
    </source>
</evidence>